<keyword evidence="3" id="KW-1185">Reference proteome</keyword>
<dbReference type="SUPFAM" id="SSF89550">
    <property type="entry name" value="PHP domain-like"/>
    <property type="match status" value="1"/>
</dbReference>
<dbReference type="EMBL" id="FRAC01000042">
    <property type="protein sequence ID" value="SHL65266.1"/>
    <property type="molecule type" value="Genomic_DNA"/>
</dbReference>
<dbReference type="InterPro" id="IPR003141">
    <property type="entry name" value="Pol/His_phosphatase_N"/>
</dbReference>
<dbReference type="STRING" id="1121322.SAMN02745136_05393"/>
<organism evidence="2 3">
    <name type="scientific">Anaerocolumna jejuensis DSM 15929</name>
    <dbReference type="NCBI Taxonomy" id="1121322"/>
    <lineage>
        <taxon>Bacteria</taxon>
        <taxon>Bacillati</taxon>
        <taxon>Bacillota</taxon>
        <taxon>Clostridia</taxon>
        <taxon>Lachnospirales</taxon>
        <taxon>Lachnospiraceae</taxon>
        <taxon>Anaerocolumna</taxon>
    </lineage>
</organism>
<dbReference type="AlphaFoldDB" id="A0A1M7CDL3"/>
<evidence type="ECO:0000259" key="1">
    <source>
        <dbReference type="SMART" id="SM00481"/>
    </source>
</evidence>
<reference evidence="2 3" key="1">
    <citation type="submission" date="2016-11" db="EMBL/GenBank/DDBJ databases">
        <authorList>
            <person name="Jaros S."/>
            <person name="Januszkiewicz K."/>
            <person name="Wedrychowicz H."/>
        </authorList>
    </citation>
    <scope>NUCLEOTIDE SEQUENCE [LARGE SCALE GENOMIC DNA]</scope>
    <source>
        <strain evidence="2 3">DSM 15929</strain>
    </source>
</reference>
<evidence type="ECO:0000313" key="3">
    <source>
        <dbReference type="Proteomes" id="UP000184386"/>
    </source>
</evidence>
<sequence>MKKRIFPRFENTYRGNLHTHTTRSDGAYELDAVLHAYQDMGYQFLCISDHRKYYVSSIKENENFIILDGMEGEVGDSSYHIHAIADYSAEEAERFEAESIWPVTEQSPQETINEYIKRGNICIINHPRWTKLEYEELLEAEGYLGIEIYNNNCDRESLTGYATDYWDYLLRKGKRVYGFASDDAHAKDIHCNVSEYFGGWICVSAEGLSQKNIVNSMKTGDFYASNGPAFLTIDKEDRTISLQTSPVKSIAFISWPEHGVNVYDKSGKDIREAAFTVPEGARYVRIEITDQNGKKAWSNPLFF</sequence>
<gene>
    <name evidence="2" type="ORF">SAMN02745136_05393</name>
</gene>
<dbReference type="GO" id="GO:0004534">
    <property type="term" value="F:5'-3' RNA exonuclease activity"/>
    <property type="evidence" value="ECO:0007669"/>
    <property type="project" value="TreeGrafter"/>
</dbReference>
<accession>A0A1M7CDL3</accession>
<dbReference type="PANTHER" id="PTHR42924">
    <property type="entry name" value="EXONUCLEASE"/>
    <property type="match status" value="1"/>
</dbReference>
<dbReference type="GO" id="GO:0035312">
    <property type="term" value="F:5'-3' DNA exonuclease activity"/>
    <property type="evidence" value="ECO:0007669"/>
    <property type="project" value="TreeGrafter"/>
</dbReference>
<protein>
    <recommendedName>
        <fullName evidence="1">Polymerase/histidinol phosphatase N-terminal domain-containing protein</fullName>
    </recommendedName>
</protein>
<dbReference type="Gene3D" id="3.20.20.140">
    <property type="entry name" value="Metal-dependent hydrolases"/>
    <property type="match status" value="1"/>
</dbReference>
<dbReference type="InterPro" id="IPR052018">
    <property type="entry name" value="PHP_domain"/>
</dbReference>
<evidence type="ECO:0000313" key="2">
    <source>
        <dbReference type="EMBL" id="SHL65266.1"/>
    </source>
</evidence>
<name>A0A1M7CDL3_9FIRM</name>
<dbReference type="Proteomes" id="UP000184386">
    <property type="component" value="Unassembled WGS sequence"/>
</dbReference>
<dbReference type="OrthoDB" id="9804333at2"/>
<proteinExistence type="predicted"/>
<dbReference type="RefSeq" id="WP_073280290.1">
    <property type="nucleotide sequence ID" value="NZ_FRAC01000042.1"/>
</dbReference>
<dbReference type="SMART" id="SM00481">
    <property type="entry name" value="POLIIIAc"/>
    <property type="match status" value="1"/>
</dbReference>
<dbReference type="PANTHER" id="PTHR42924:SF11">
    <property type="entry name" value="POLYMERASE_HISTIDINOL PHOSPHATASE N-TERMINAL DOMAIN-CONTAINING PROTEIN"/>
    <property type="match status" value="1"/>
</dbReference>
<feature type="domain" description="Polymerase/histidinol phosphatase N-terminal" evidence="1">
    <location>
        <begin position="15"/>
        <end position="76"/>
    </location>
</feature>
<dbReference type="InterPro" id="IPR016195">
    <property type="entry name" value="Pol/histidinol_Pase-like"/>
</dbReference>